<evidence type="ECO:0000313" key="1">
    <source>
        <dbReference type="EMBL" id="CAG8486176.1"/>
    </source>
</evidence>
<accession>A0A9N8ZBF1</accession>
<feature type="non-terminal residue" evidence="1">
    <location>
        <position position="197"/>
    </location>
</feature>
<comment type="caution">
    <text evidence="1">The sequence shown here is derived from an EMBL/GenBank/DDBJ whole genome shotgun (WGS) entry which is preliminary data.</text>
</comment>
<organism evidence="1 2">
    <name type="scientific">Dentiscutata erythropus</name>
    <dbReference type="NCBI Taxonomy" id="1348616"/>
    <lineage>
        <taxon>Eukaryota</taxon>
        <taxon>Fungi</taxon>
        <taxon>Fungi incertae sedis</taxon>
        <taxon>Mucoromycota</taxon>
        <taxon>Glomeromycotina</taxon>
        <taxon>Glomeromycetes</taxon>
        <taxon>Diversisporales</taxon>
        <taxon>Gigasporaceae</taxon>
        <taxon>Dentiscutata</taxon>
    </lineage>
</organism>
<dbReference type="Proteomes" id="UP000789405">
    <property type="component" value="Unassembled WGS sequence"/>
</dbReference>
<dbReference type="AlphaFoldDB" id="A0A9N8ZBF1"/>
<dbReference type="EMBL" id="CAJVPY010000667">
    <property type="protein sequence ID" value="CAG8486176.1"/>
    <property type="molecule type" value="Genomic_DNA"/>
</dbReference>
<proteinExistence type="predicted"/>
<protein>
    <submittedName>
        <fullName evidence="1">14024_t:CDS:1</fullName>
    </submittedName>
</protein>
<sequence length="197" mass="23483">MTETKTDTFRRFMFTIFNNLEEFNELIQEIYSESKIQKIKYQFEANYNIDELKVLINEGRYDPNRDVKIINKHIQGFCILTKQERIGRYIKKNEKYKTKKGGDKIAQKESASGIKGLFKNNLIHIDYNNGTIEDALNYTGKEFNRCFLHHNSKNTPCKCNLFDRYDHSACNYCDENCWQYRLFARCNDIENPGPYEF</sequence>
<gene>
    <name evidence="1" type="ORF">DERYTH_LOCUS2176</name>
</gene>
<keyword evidence="2" id="KW-1185">Reference proteome</keyword>
<dbReference type="OrthoDB" id="2446136at2759"/>
<evidence type="ECO:0000313" key="2">
    <source>
        <dbReference type="Proteomes" id="UP000789405"/>
    </source>
</evidence>
<dbReference type="Gene3D" id="3.40.1310.20">
    <property type="match status" value="1"/>
</dbReference>
<name>A0A9N8ZBF1_9GLOM</name>
<reference evidence="1" key="1">
    <citation type="submission" date="2021-06" db="EMBL/GenBank/DDBJ databases">
        <authorList>
            <person name="Kallberg Y."/>
            <person name="Tangrot J."/>
            <person name="Rosling A."/>
        </authorList>
    </citation>
    <scope>NUCLEOTIDE SEQUENCE</scope>
    <source>
        <strain evidence="1">MA453B</strain>
    </source>
</reference>